<feature type="domain" description="Glycosyl transferase family 1" evidence="1">
    <location>
        <begin position="3"/>
        <end position="81"/>
    </location>
</feature>
<dbReference type="AlphaFoldDB" id="A0A3B0YNZ3"/>
<sequence>RSEFLVMTSIWYEGFPRIICEAYFCGKAVIAPDIGAMSEIIIDGETGFLYKTGDSNDLADKVRLLYENQDKARKMGRNARKLFDRKYSAQINHDALIGIYTRTIDRYKTTND</sequence>
<organism evidence="2">
    <name type="scientific">hydrothermal vent metagenome</name>
    <dbReference type="NCBI Taxonomy" id="652676"/>
    <lineage>
        <taxon>unclassified sequences</taxon>
        <taxon>metagenomes</taxon>
        <taxon>ecological metagenomes</taxon>
    </lineage>
</organism>
<proteinExistence type="predicted"/>
<dbReference type="SUPFAM" id="SSF53756">
    <property type="entry name" value="UDP-Glycosyltransferase/glycogen phosphorylase"/>
    <property type="match status" value="1"/>
</dbReference>
<accession>A0A3B0YNZ3</accession>
<evidence type="ECO:0000313" key="2">
    <source>
        <dbReference type="EMBL" id="VAW76059.1"/>
    </source>
</evidence>
<protein>
    <recommendedName>
        <fullName evidence="1">Glycosyl transferase family 1 domain-containing protein</fullName>
    </recommendedName>
</protein>
<dbReference type="InterPro" id="IPR001296">
    <property type="entry name" value="Glyco_trans_1"/>
</dbReference>
<dbReference type="Gene3D" id="3.40.50.2000">
    <property type="entry name" value="Glycogen Phosphorylase B"/>
    <property type="match status" value="2"/>
</dbReference>
<reference evidence="2" key="1">
    <citation type="submission" date="2018-06" db="EMBL/GenBank/DDBJ databases">
        <authorList>
            <person name="Zhirakovskaya E."/>
        </authorList>
    </citation>
    <scope>NUCLEOTIDE SEQUENCE</scope>
</reference>
<dbReference type="GO" id="GO:0016757">
    <property type="term" value="F:glycosyltransferase activity"/>
    <property type="evidence" value="ECO:0007669"/>
    <property type="project" value="InterPro"/>
</dbReference>
<dbReference type="Pfam" id="PF00534">
    <property type="entry name" value="Glycos_transf_1"/>
    <property type="match status" value="1"/>
</dbReference>
<dbReference type="EMBL" id="UOFN01000054">
    <property type="protein sequence ID" value="VAW76059.1"/>
    <property type="molecule type" value="Genomic_DNA"/>
</dbReference>
<evidence type="ECO:0000259" key="1">
    <source>
        <dbReference type="Pfam" id="PF00534"/>
    </source>
</evidence>
<feature type="non-terminal residue" evidence="2">
    <location>
        <position position="1"/>
    </location>
</feature>
<name>A0A3B0YNZ3_9ZZZZ</name>
<dbReference type="PANTHER" id="PTHR12526">
    <property type="entry name" value="GLYCOSYLTRANSFERASE"/>
    <property type="match status" value="1"/>
</dbReference>
<gene>
    <name evidence="2" type="ORF">MNBD_GAMMA15-2113</name>
</gene>